<evidence type="ECO:0000313" key="2">
    <source>
        <dbReference type="Proteomes" id="UP001495910"/>
    </source>
</evidence>
<evidence type="ECO:0000313" key="1">
    <source>
        <dbReference type="EMBL" id="MEM4988827.1"/>
    </source>
</evidence>
<dbReference type="InterPro" id="IPR038666">
    <property type="entry name" value="SSP1_head-tail_sf"/>
</dbReference>
<keyword evidence="2" id="KW-1185">Reference proteome</keyword>
<accession>A0ABU9PXT5</accession>
<dbReference type="InterPro" id="IPR008767">
    <property type="entry name" value="Phage_SPP1_head-tail_adaptor"/>
</dbReference>
<dbReference type="Gene3D" id="2.40.10.270">
    <property type="entry name" value="Bacteriophage SPP1 head-tail adaptor protein"/>
    <property type="match status" value="1"/>
</dbReference>
<sequence>MQTVFKTPTIGKLRHRIHIRLRVDLPAADMGVDQIFPYDKPRWARIEPVGGAIYAGTAQTDRATTHRIFIRFLPGIQSGSQEVVHGDTVYRIRRIADLKGESRFTILDVEEIGNGQASHVSAY</sequence>
<dbReference type="RefSeq" id="WP_342830155.1">
    <property type="nucleotide sequence ID" value="NZ_JBANDC010000010.1"/>
</dbReference>
<name>A0ABU9PXT5_9BURK</name>
<proteinExistence type="predicted"/>
<gene>
    <name evidence="1" type="ORF">V8G57_15645</name>
</gene>
<comment type="caution">
    <text evidence="1">The sequence shown here is derived from an EMBL/GenBank/DDBJ whole genome shotgun (WGS) entry which is preliminary data.</text>
</comment>
<dbReference type="Proteomes" id="UP001495910">
    <property type="component" value="Unassembled WGS sequence"/>
</dbReference>
<organism evidence="1 2">
    <name type="scientific">Collimonas rhizosphaerae</name>
    <dbReference type="NCBI Taxonomy" id="3126357"/>
    <lineage>
        <taxon>Bacteria</taxon>
        <taxon>Pseudomonadati</taxon>
        <taxon>Pseudomonadota</taxon>
        <taxon>Betaproteobacteria</taxon>
        <taxon>Burkholderiales</taxon>
        <taxon>Oxalobacteraceae</taxon>
        <taxon>Collimonas</taxon>
    </lineage>
</organism>
<protein>
    <submittedName>
        <fullName evidence="1">Head-tail adaptor protein</fullName>
    </submittedName>
</protein>
<dbReference type="EMBL" id="JBANDC010000010">
    <property type="protein sequence ID" value="MEM4988827.1"/>
    <property type="molecule type" value="Genomic_DNA"/>
</dbReference>
<reference evidence="1 2" key="1">
    <citation type="submission" date="2024-02" db="EMBL/GenBank/DDBJ databases">
        <title>Draft genome sequence of Collimonas sp. strain H4R21, an effective mineral-weathering bacterial strain isolated from the beech rhizosphere.</title>
        <authorList>
            <person name="Morin E."/>
            <person name="Uroz S."/>
            <person name="Leveau J.H.J."/>
            <person name="Kumar R."/>
            <person name="Rey M.W."/>
            <person name="Pham J."/>
        </authorList>
    </citation>
    <scope>NUCLEOTIDE SEQUENCE [LARGE SCALE GENOMIC DNA]</scope>
    <source>
        <strain evidence="1 2">H4R21</strain>
    </source>
</reference>
<dbReference type="Pfam" id="PF05521">
    <property type="entry name" value="Phage_HCP"/>
    <property type="match status" value="1"/>
</dbReference>